<dbReference type="WBParaSite" id="RSKR_0000886000.1">
    <property type="protein sequence ID" value="RSKR_0000886000.1"/>
    <property type="gene ID" value="RSKR_0000886000"/>
</dbReference>
<evidence type="ECO:0000313" key="1">
    <source>
        <dbReference type="Proteomes" id="UP000095286"/>
    </source>
</evidence>
<sequence length="81" mass="8550">MQFFTIITFAVVIVAGVSAQFARGPAFEGPHQSRFTPPRGAISSPPRQPIMIAQRGPAIAPSRGGSTQTKTVITKTIITKG</sequence>
<dbReference type="Proteomes" id="UP000095286">
    <property type="component" value="Unplaced"/>
</dbReference>
<evidence type="ECO:0000313" key="2">
    <source>
        <dbReference type="WBParaSite" id="RSKR_0000886000.1"/>
    </source>
</evidence>
<protein>
    <submittedName>
        <fullName evidence="2">Secreted protein</fullName>
    </submittedName>
</protein>
<organism evidence="1 2">
    <name type="scientific">Rhabditophanes sp. KR3021</name>
    <dbReference type="NCBI Taxonomy" id="114890"/>
    <lineage>
        <taxon>Eukaryota</taxon>
        <taxon>Metazoa</taxon>
        <taxon>Ecdysozoa</taxon>
        <taxon>Nematoda</taxon>
        <taxon>Chromadorea</taxon>
        <taxon>Rhabditida</taxon>
        <taxon>Tylenchina</taxon>
        <taxon>Panagrolaimomorpha</taxon>
        <taxon>Strongyloidoidea</taxon>
        <taxon>Alloionematidae</taxon>
        <taxon>Rhabditophanes</taxon>
    </lineage>
</organism>
<reference evidence="2" key="1">
    <citation type="submission" date="2016-11" db="UniProtKB">
        <authorList>
            <consortium name="WormBaseParasite"/>
        </authorList>
    </citation>
    <scope>IDENTIFICATION</scope>
    <source>
        <strain evidence="2">KR3021</strain>
    </source>
</reference>
<proteinExistence type="predicted"/>
<name>A0AC35U9Q9_9BILA</name>
<accession>A0AC35U9Q9</accession>